<dbReference type="Gene3D" id="1.20.120.1630">
    <property type="match status" value="1"/>
</dbReference>
<evidence type="ECO:0000256" key="4">
    <source>
        <dbReference type="ARBA" id="ARBA00023136"/>
    </source>
</evidence>
<dbReference type="Pfam" id="PF04140">
    <property type="entry name" value="ICMT"/>
    <property type="match status" value="1"/>
</dbReference>
<feature type="transmembrane region" description="Helical" evidence="5">
    <location>
        <begin position="117"/>
        <end position="137"/>
    </location>
</feature>
<feature type="transmembrane region" description="Helical" evidence="5">
    <location>
        <begin position="6"/>
        <end position="23"/>
    </location>
</feature>
<dbReference type="RefSeq" id="WP_121133068.1">
    <property type="nucleotide sequence ID" value="NZ_JBHUFK010000015.1"/>
</dbReference>
<dbReference type="PANTHER" id="PTHR43847">
    <property type="entry name" value="BLL3993 PROTEIN"/>
    <property type="match status" value="1"/>
</dbReference>
<dbReference type="GO" id="GO:0004671">
    <property type="term" value="F:protein C-terminal S-isoprenylcysteine carboxyl O-methyltransferase activity"/>
    <property type="evidence" value="ECO:0007669"/>
    <property type="project" value="InterPro"/>
</dbReference>
<keyword evidence="7" id="KW-1185">Reference proteome</keyword>
<name>A0A494YUR8_9BACI</name>
<keyword evidence="4 5" id="KW-0472">Membrane</keyword>
<dbReference type="Proteomes" id="UP000281813">
    <property type="component" value="Unassembled WGS sequence"/>
</dbReference>
<proteinExistence type="predicted"/>
<comment type="subcellular location">
    <subcellularLocation>
        <location evidence="1">Membrane</location>
        <topology evidence="1">Multi-pass membrane protein</topology>
    </subcellularLocation>
</comment>
<comment type="caution">
    <text evidence="6">The sequence shown here is derived from an EMBL/GenBank/DDBJ whole genome shotgun (WGS) entry which is preliminary data.</text>
</comment>
<dbReference type="PANTHER" id="PTHR43847:SF1">
    <property type="entry name" value="BLL3993 PROTEIN"/>
    <property type="match status" value="1"/>
</dbReference>
<evidence type="ECO:0000256" key="5">
    <source>
        <dbReference type="SAM" id="Phobius"/>
    </source>
</evidence>
<dbReference type="GO" id="GO:0016020">
    <property type="term" value="C:membrane"/>
    <property type="evidence" value="ECO:0007669"/>
    <property type="project" value="UniProtKB-SubCell"/>
</dbReference>
<dbReference type="AlphaFoldDB" id="A0A494YUR8"/>
<evidence type="ECO:0008006" key="8">
    <source>
        <dbReference type="Google" id="ProtNLM"/>
    </source>
</evidence>
<gene>
    <name evidence="6" type="ORF">D8M05_14615</name>
</gene>
<feature type="transmembrane region" description="Helical" evidence="5">
    <location>
        <begin position="43"/>
        <end position="62"/>
    </location>
</feature>
<keyword evidence="2 5" id="KW-0812">Transmembrane</keyword>
<evidence type="ECO:0000256" key="1">
    <source>
        <dbReference type="ARBA" id="ARBA00004141"/>
    </source>
</evidence>
<dbReference type="EMBL" id="RBZO01000025">
    <property type="protein sequence ID" value="RKQ13916.1"/>
    <property type="molecule type" value="Genomic_DNA"/>
</dbReference>
<feature type="transmembrane region" description="Helical" evidence="5">
    <location>
        <begin position="74"/>
        <end position="97"/>
    </location>
</feature>
<evidence type="ECO:0000313" key="7">
    <source>
        <dbReference type="Proteomes" id="UP000281813"/>
    </source>
</evidence>
<sequence>MQPIMWILFIFIICQRVIELKIAKRNEQWMKEKGGIEKGQTHYKWFIVLHTAFFLSILFEVIVRDQVNIEFNSYLFALFILTQLARVWCIQTLGKFWNTKIIILPNSPLVRKGPYKFVKHPNYIIVGLELFIIPWLFGAYYTAIIFPFLHVTLMAIRIPMENKALAEINIQE</sequence>
<evidence type="ECO:0000313" key="6">
    <source>
        <dbReference type="EMBL" id="RKQ13916.1"/>
    </source>
</evidence>
<organism evidence="6 7">
    <name type="scientific">Oceanobacillus bengalensis</name>
    <dbReference type="NCBI Taxonomy" id="1435466"/>
    <lineage>
        <taxon>Bacteria</taxon>
        <taxon>Bacillati</taxon>
        <taxon>Bacillota</taxon>
        <taxon>Bacilli</taxon>
        <taxon>Bacillales</taxon>
        <taxon>Bacillaceae</taxon>
        <taxon>Oceanobacillus</taxon>
    </lineage>
</organism>
<evidence type="ECO:0000256" key="2">
    <source>
        <dbReference type="ARBA" id="ARBA00022692"/>
    </source>
</evidence>
<dbReference type="InterPro" id="IPR052527">
    <property type="entry name" value="Metal_cation-efflux_comp"/>
</dbReference>
<dbReference type="InterPro" id="IPR007269">
    <property type="entry name" value="ICMT_MeTrfase"/>
</dbReference>
<reference evidence="6 7" key="1">
    <citation type="journal article" date="2015" name="Antonie Van Leeuwenhoek">
        <title>Oceanobacillus bengalensis sp. nov., a bacterium isolated from seawater of the Bay of Bengal.</title>
        <authorList>
            <person name="Yongchang O."/>
            <person name="Xiang W."/>
            <person name="Wang G."/>
        </authorList>
    </citation>
    <scope>NUCLEOTIDE SEQUENCE [LARGE SCALE GENOMIC DNA]</scope>
    <source>
        <strain evidence="6 7">MCCC 1K00260</strain>
    </source>
</reference>
<evidence type="ECO:0000256" key="3">
    <source>
        <dbReference type="ARBA" id="ARBA00022989"/>
    </source>
</evidence>
<keyword evidence="3 5" id="KW-1133">Transmembrane helix</keyword>
<accession>A0A494YUR8</accession>
<protein>
    <recommendedName>
        <fullName evidence="8">Isoprenylcysteine carboxyl methyltransferase</fullName>
    </recommendedName>
</protein>
<dbReference type="OrthoDB" id="7203053at2"/>